<dbReference type="Proteomes" id="UP000054928">
    <property type="component" value="Unassembled WGS sequence"/>
</dbReference>
<reference evidence="2" key="1">
    <citation type="submission" date="2014-09" db="EMBL/GenBank/DDBJ databases">
        <authorList>
            <person name="Sharma Rahul"/>
            <person name="Thines Marco"/>
        </authorList>
    </citation>
    <scope>NUCLEOTIDE SEQUENCE [LARGE SCALE GENOMIC DNA]</scope>
</reference>
<accession>A0A0P1AEK7</accession>
<sequence length="101" mass="11702">MIREVDGIQSFTFSLLNQRVDCIAQNGDQYTLRVSMLYLISGRHWCISRLEFIHLVGQINEVLISNLLDSFETSCLDFSACFRVILSAHRIIFVRMAPFQE</sequence>
<protein>
    <submittedName>
        <fullName evidence="1">Uncharacterized protein</fullName>
    </submittedName>
</protein>
<keyword evidence="2" id="KW-1185">Reference proteome</keyword>
<organism evidence="1 2">
    <name type="scientific">Plasmopara halstedii</name>
    <name type="common">Downy mildew of sunflower</name>
    <dbReference type="NCBI Taxonomy" id="4781"/>
    <lineage>
        <taxon>Eukaryota</taxon>
        <taxon>Sar</taxon>
        <taxon>Stramenopiles</taxon>
        <taxon>Oomycota</taxon>
        <taxon>Peronosporomycetes</taxon>
        <taxon>Peronosporales</taxon>
        <taxon>Peronosporaceae</taxon>
        <taxon>Plasmopara</taxon>
    </lineage>
</organism>
<dbReference type="RefSeq" id="XP_024575313.1">
    <property type="nucleotide sequence ID" value="XM_024724435.1"/>
</dbReference>
<dbReference type="EMBL" id="CCYD01000322">
    <property type="protein sequence ID" value="CEG38944.1"/>
    <property type="molecule type" value="Genomic_DNA"/>
</dbReference>
<dbReference type="AlphaFoldDB" id="A0A0P1AEK7"/>
<evidence type="ECO:0000313" key="2">
    <source>
        <dbReference type="Proteomes" id="UP000054928"/>
    </source>
</evidence>
<dbReference type="GeneID" id="36404043"/>
<evidence type="ECO:0000313" key="1">
    <source>
        <dbReference type="EMBL" id="CEG38944.1"/>
    </source>
</evidence>
<proteinExistence type="predicted"/>
<name>A0A0P1AEK7_PLAHL</name>